<dbReference type="RefSeq" id="WP_132873980.1">
    <property type="nucleotide sequence ID" value="NZ_SMGG01000005.1"/>
</dbReference>
<dbReference type="OrthoDB" id="9803139at2"/>
<reference evidence="10 11" key="1">
    <citation type="submission" date="2019-03" db="EMBL/GenBank/DDBJ databases">
        <title>Genomic Encyclopedia of Type Strains, Phase IV (KMG-IV): sequencing the most valuable type-strain genomes for metagenomic binning, comparative biology and taxonomic classification.</title>
        <authorList>
            <person name="Goeker M."/>
        </authorList>
    </citation>
    <scope>NUCLEOTIDE SEQUENCE [LARGE SCALE GENOMIC DNA]</scope>
    <source>
        <strain evidence="10 11">DSM 24984</strain>
    </source>
</reference>
<dbReference type="PROSITE" id="PS00301">
    <property type="entry name" value="G_TR_1"/>
    <property type="match status" value="1"/>
</dbReference>
<evidence type="ECO:0000313" key="11">
    <source>
        <dbReference type="Proteomes" id="UP000294614"/>
    </source>
</evidence>
<dbReference type="SUPFAM" id="SSF50465">
    <property type="entry name" value="EF-Tu/eEF-1alpha/eIF2-gamma C-terminal domain"/>
    <property type="match status" value="1"/>
</dbReference>
<evidence type="ECO:0000256" key="8">
    <source>
        <dbReference type="ARBA" id="ARBA00031615"/>
    </source>
</evidence>
<evidence type="ECO:0000256" key="5">
    <source>
        <dbReference type="ARBA" id="ARBA00022917"/>
    </source>
</evidence>
<dbReference type="InterPro" id="IPR015191">
    <property type="entry name" value="SelB_WHD4"/>
</dbReference>
<dbReference type="InterPro" id="IPR050055">
    <property type="entry name" value="EF-Tu_GTPase"/>
</dbReference>
<dbReference type="Pfam" id="PF09107">
    <property type="entry name" value="WHD_3rd_SelB"/>
    <property type="match status" value="1"/>
</dbReference>
<dbReference type="Pfam" id="PF03144">
    <property type="entry name" value="GTP_EFTU_D2"/>
    <property type="match status" value="1"/>
</dbReference>
<evidence type="ECO:0000256" key="1">
    <source>
        <dbReference type="ARBA" id="ARBA00004496"/>
    </source>
</evidence>
<evidence type="ECO:0000256" key="3">
    <source>
        <dbReference type="ARBA" id="ARBA00022490"/>
    </source>
</evidence>
<evidence type="ECO:0000256" key="6">
    <source>
        <dbReference type="ARBA" id="ARBA00023134"/>
    </source>
</evidence>
<name>A0A4R1K7P9_9BACT</name>
<dbReference type="InterPro" id="IPR000795">
    <property type="entry name" value="T_Tr_GTP-bd_dom"/>
</dbReference>
<accession>A0A4R1K7P9</accession>
<dbReference type="PANTHER" id="PTHR43721:SF11">
    <property type="entry name" value="SELENOCYSTEINE-SPECIFIC ELONGATION FACTOR"/>
    <property type="match status" value="1"/>
</dbReference>
<keyword evidence="11" id="KW-1185">Reference proteome</keyword>
<keyword evidence="6" id="KW-0342">GTP-binding</keyword>
<dbReference type="EMBL" id="SMGG01000005">
    <property type="protein sequence ID" value="TCK59823.1"/>
    <property type="molecule type" value="Genomic_DNA"/>
</dbReference>
<dbReference type="InterPro" id="IPR036390">
    <property type="entry name" value="WH_DNA-bd_sf"/>
</dbReference>
<dbReference type="PROSITE" id="PS51722">
    <property type="entry name" value="G_TR_2"/>
    <property type="match status" value="1"/>
</dbReference>
<dbReference type="InterPro" id="IPR031157">
    <property type="entry name" value="G_TR_CS"/>
</dbReference>
<dbReference type="GO" id="GO:0001514">
    <property type="term" value="P:selenocysteine incorporation"/>
    <property type="evidence" value="ECO:0007669"/>
    <property type="project" value="InterPro"/>
</dbReference>
<comment type="function">
    <text evidence="7">Translation factor necessary for the incorporation of selenocysteine into proteins. It probably replaces EF-Tu for the insertion of selenocysteine directed by the UGA codon. SelB binds GTP and GDP.</text>
</comment>
<dbReference type="AlphaFoldDB" id="A0A4R1K7P9"/>
<keyword evidence="10" id="KW-0251">Elongation factor</keyword>
<dbReference type="CDD" id="cd04171">
    <property type="entry name" value="SelB"/>
    <property type="match status" value="1"/>
</dbReference>
<dbReference type="GO" id="GO:0005525">
    <property type="term" value="F:GTP binding"/>
    <property type="evidence" value="ECO:0007669"/>
    <property type="project" value="UniProtKB-KW"/>
</dbReference>
<proteinExistence type="predicted"/>
<evidence type="ECO:0000256" key="7">
    <source>
        <dbReference type="ARBA" id="ARBA00025526"/>
    </source>
</evidence>
<dbReference type="NCBIfam" id="TIGR00475">
    <property type="entry name" value="selB"/>
    <property type="match status" value="1"/>
</dbReference>
<dbReference type="GO" id="GO:0005737">
    <property type="term" value="C:cytoplasm"/>
    <property type="evidence" value="ECO:0007669"/>
    <property type="project" value="UniProtKB-SubCell"/>
</dbReference>
<keyword evidence="5" id="KW-0648">Protein biosynthesis</keyword>
<evidence type="ECO:0000259" key="9">
    <source>
        <dbReference type="PROSITE" id="PS51722"/>
    </source>
</evidence>
<dbReference type="SUPFAM" id="SSF52540">
    <property type="entry name" value="P-loop containing nucleoside triphosphate hydrolases"/>
    <property type="match status" value="1"/>
</dbReference>
<dbReference type="InterPro" id="IPR009001">
    <property type="entry name" value="Transl_elong_EF1A/Init_IF2_C"/>
</dbReference>
<dbReference type="Gene3D" id="3.40.50.300">
    <property type="entry name" value="P-loop containing nucleotide triphosphate hydrolases"/>
    <property type="match status" value="1"/>
</dbReference>
<evidence type="ECO:0000313" key="10">
    <source>
        <dbReference type="EMBL" id="TCK59823.1"/>
    </source>
</evidence>
<gene>
    <name evidence="10" type="ORF">C8D98_1990</name>
</gene>
<dbReference type="GO" id="GO:0003723">
    <property type="term" value="F:RNA binding"/>
    <property type="evidence" value="ECO:0007669"/>
    <property type="project" value="InterPro"/>
</dbReference>
<dbReference type="InterPro" id="IPR004535">
    <property type="entry name" value="Transl_elong_SelB"/>
</dbReference>
<dbReference type="Proteomes" id="UP000294614">
    <property type="component" value="Unassembled WGS sequence"/>
</dbReference>
<dbReference type="PANTHER" id="PTHR43721">
    <property type="entry name" value="ELONGATION FACTOR TU-RELATED"/>
    <property type="match status" value="1"/>
</dbReference>
<organism evidence="10 11">
    <name type="scientific">Seleniivibrio woodruffii</name>
    <dbReference type="NCBI Taxonomy" id="1078050"/>
    <lineage>
        <taxon>Bacteria</taxon>
        <taxon>Pseudomonadati</taxon>
        <taxon>Deferribacterota</taxon>
        <taxon>Deferribacteres</taxon>
        <taxon>Deferribacterales</taxon>
        <taxon>Geovibrionaceae</taxon>
        <taxon>Seleniivibrio</taxon>
    </lineage>
</organism>
<dbReference type="SUPFAM" id="SSF46785">
    <property type="entry name" value="Winged helix' DNA-binding domain"/>
    <property type="match status" value="1"/>
</dbReference>
<dbReference type="InterPro" id="IPR036388">
    <property type="entry name" value="WH-like_DNA-bd_sf"/>
</dbReference>
<dbReference type="InterPro" id="IPR027417">
    <property type="entry name" value="P-loop_NTPase"/>
</dbReference>
<evidence type="ECO:0000256" key="2">
    <source>
        <dbReference type="ARBA" id="ARBA00015953"/>
    </source>
</evidence>
<dbReference type="SUPFAM" id="SSF50447">
    <property type="entry name" value="Translation proteins"/>
    <property type="match status" value="1"/>
</dbReference>
<dbReference type="InterPro" id="IPR009000">
    <property type="entry name" value="Transl_B-barrel_sf"/>
</dbReference>
<dbReference type="Pfam" id="PF00009">
    <property type="entry name" value="GTP_EFTU"/>
    <property type="match status" value="1"/>
</dbReference>
<comment type="caution">
    <text evidence="10">The sequence shown here is derived from an EMBL/GenBank/DDBJ whole genome shotgun (WGS) entry which is preliminary data.</text>
</comment>
<feature type="domain" description="Tr-type G" evidence="9">
    <location>
        <begin position="2"/>
        <end position="174"/>
    </location>
</feature>
<protein>
    <recommendedName>
        <fullName evidence="2">Selenocysteine-specific elongation factor</fullName>
    </recommendedName>
    <alternativeName>
        <fullName evidence="8">SelB translation factor</fullName>
    </alternativeName>
</protein>
<keyword evidence="4" id="KW-0547">Nucleotide-binding</keyword>
<dbReference type="InterPro" id="IPR004161">
    <property type="entry name" value="EFTu-like_2"/>
</dbReference>
<evidence type="ECO:0000256" key="4">
    <source>
        <dbReference type="ARBA" id="ARBA00022741"/>
    </source>
</evidence>
<dbReference type="GO" id="GO:0003746">
    <property type="term" value="F:translation elongation factor activity"/>
    <property type="evidence" value="ECO:0007669"/>
    <property type="project" value="UniProtKB-KW"/>
</dbReference>
<dbReference type="Gene3D" id="1.10.10.10">
    <property type="entry name" value="Winged helix-like DNA-binding domain superfamily/Winged helix DNA-binding domain"/>
    <property type="match status" value="1"/>
</dbReference>
<sequence>MKKSIIMGTAGHIDHGKSSLVRALTGKDPDRLKEEQEKGITIELGYAGLELDSALVSFVDVPGHEKLVKTMIAGSVGFDAVLFCVDGREGIMPQTREHFNILKTIGIKHAVAVLTKADKCTASELEASENAVRELFKDSGITAEAVLAVSIYNDASIENLKNAISECARKTTPKTQNRCYVLRTDRVFAVKGHGTVVTGTSLFGKIGVENTVYNLRTGQKARIKSIQVHDKPAEKSVAGQRTALNLPDFSTDDVKKGDIISENGKITDTNGIYAIVKAFDGCTDAELIRHNKTYSLVIGSETFEGRIIFYDEKILKASAEAICFIKLDKPAVVFFNEPFVIRGASPLHSIAGGRVLGLEQTYPDRRNSHEIILHMSRYDYDEAIREIMRVYRCGFVMSEPIQFSGLFRNELAGKLAQLNIVNYYGFLIDSRMIDSFAESSIQELKDKGVLSVNGLKLDCSLPEQVRSDIVNRIIETARRMGYIFDGNMLKQNKKDPFEEESLSVLAAMKQEPNLSNAQLLSEKTGLPEEKVGKCLQYLCNRSMARKVEGNVFISMELINSFVERAETEARKSGEIDLNRMKEHFDLPRKLLIPLMEQLDKTGLFINKSNKRVLKYK</sequence>
<dbReference type="Gene3D" id="2.40.30.10">
    <property type="entry name" value="Translation factors"/>
    <property type="match status" value="1"/>
</dbReference>
<dbReference type="GO" id="GO:0003924">
    <property type="term" value="F:GTPase activity"/>
    <property type="evidence" value="ECO:0007669"/>
    <property type="project" value="InterPro"/>
</dbReference>
<keyword evidence="3" id="KW-0963">Cytoplasm</keyword>
<comment type="subcellular location">
    <subcellularLocation>
        <location evidence="1">Cytoplasm</location>
    </subcellularLocation>
</comment>